<dbReference type="Gene3D" id="3.30.540.10">
    <property type="entry name" value="Fructose-1,6-Bisphosphatase, subunit A, domain 1"/>
    <property type="match status" value="1"/>
</dbReference>
<gene>
    <name evidence="1" type="ORF">S01H1_83886</name>
</gene>
<protein>
    <recommendedName>
        <fullName evidence="2">Inositol monophosphatase</fullName>
    </recommendedName>
</protein>
<proteinExistence type="predicted"/>
<dbReference type="AlphaFoldDB" id="X0XZL6"/>
<organism evidence="1">
    <name type="scientific">marine sediment metagenome</name>
    <dbReference type="NCBI Taxonomy" id="412755"/>
    <lineage>
        <taxon>unclassified sequences</taxon>
        <taxon>metagenomes</taxon>
        <taxon>ecological metagenomes</taxon>
    </lineage>
</organism>
<name>X0XZL6_9ZZZZ</name>
<comment type="caution">
    <text evidence="1">The sequence shown here is derived from an EMBL/GenBank/DDBJ whole genome shotgun (WGS) entry which is preliminary data.</text>
</comment>
<reference evidence="1" key="1">
    <citation type="journal article" date="2014" name="Front. Microbiol.">
        <title>High frequency of phylogenetically diverse reductive dehalogenase-homologous genes in deep subseafloor sedimentary metagenomes.</title>
        <authorList>
            <person name="Kawai M."/>
            <person name="Futagami T."/>
            <person name="Toyoda A."/>
            <person name="Takaki Y."/>
            <person name="Nishi S."/>
            <person name="Hori S."/>
            <person name="Arai W."/>
            <person name="Tsubouchi T."/>
            <person name="Morono Y."/>
            <person name="Uchiyama I."/>
            <person name="Ito T."/>
            <person name="Fujiyama A."/>
            <person name="Inagaki F."/>
            <person name="Takami H."/>
        </authorList>
    </citation>
    <scope>NUCLEOTIDE SEQUENCE</scope>
    <source>
        <strain evidence="1">Expedition CK06-06</strain>
    </source>
</reference>
<sequence length="59" mass="6548">MNETNDIRQLVLTAGQMARDMRAGAAVHRKADRSYVTDADLAVQAYLIGELRKRFPADG</sequence>
<dbReference type="EMBL" id="BARS01057131">
    <property type="protein sequence ID" value="GAG48850.1"/>
    <property type="molecule type" value="Genomic_DNA"/>
</dbReference>
<evidence type="ECO:0000313" key="1">
    <source>
        <dbReference type="EMBL" id="GAG48850.1"/>
    </source>
</evidence>
<dbReference type="SUPFAM" id="SSF56655">
    <property type="entry name" value="Carbohydrate phosphatase"/>
    <property type="match status" value="1"/>
</dbReference>
<accession>X0XZL6</accession>
<feature type="non-terminal residue" evidence="1">
    <location>
        <position position="59"/>
    </location>
</feature>
<evidence type="ECO:0008006" key="2">
    <source>
        <dbReference type="Google" id="ProtNLM"/>
    </source>
</evidence>